<comment type="similarity">
    <text evidence="1">Belongs to the universal stress protein A family.</text>
</comment>
<evidence type="ECO:0000256" key="2">
    <source>
        <dbReference type="SAM" id="MobiDB-lite"/>
    </source>
</evidence>
<proteinExistence type="inferred from homology"/>
<organism evidence="4 5">
    <name type="scientific">Comamonas terrigena</name>
    <dbReference type="NCBI Taxonomy" id="32013"/>
    <lineage>
        <taxon>Bacteria</taxon>
        <taxon>Pseudomonadati</taxon>
        <taxon>Pseudomonadota</taxon>
        <taxon>Betaproteobacteria</taxon>
        <taxon>Burkholderiales</taxon>
        <taxon>Comamonadaceae</taxon>
        <taxon>Comamonas</taxon>
    </lineage>
</organism>
<dbReference type="GeneID" id="80801081"/>
<evidence type="ECO:0000313" key="5">
    <source>
        <dbReference type="Proteomes" id="UP000220246"/>
    </source>
</evidence>
<name>A0A2A7UUF6_COMTR</name>
<dbReference type="Gene3D" id="3.40.50.620">
    <property type="entry name" value="HUPs"/>
    <property type="match status" value="1"/>
</dbReference>
<dbReference type="SUPFAM" id="SSF52402">
    <property type="entry name" value="Adenine nucleotide alpha hydrolases-like"/>
    <property type="match status" value="1"/>
</dbReference>
<accession>A0A2A7UUF6</accession>
<evidence type="ECO:0000259" key="3">
    <source>
        <dbReference type="Pfam" id="PF00582"/>
    </source>
</evidence>
<dbReference type="PANTHER" id="PTHR46268:SF15">
    <property type="entry name" value="UNIVERSAL STRESS PROTEIN HP_0031"/>
    <property type="match status" value="1"/>
</dbReference>
<dbReference type="CDD" id="cd00293">
    <property type="entry name" value="USP-like"/>
    <property type="match status" value="1"/>
</dbReference>
<dbReference type="InterPro" id="IPR014729">
    <property type="entry name" value="Rossmann-like_a/b/a_fold"/>
</dbReference>
<sequence>MSDAATPATISASVPSCMPAPDLERRDNLGRLTSLAWFGGQTRAATTSTRWLVAVDGSACSLRAVTAAAHLVAMGQGDVLDLVNVQPWLSKEAAECELARRGWAATAQARQLLQASATPWQLHVLMGEDAAAIVELAESLDSLGICIGSHGWTAAEAVLLGSVACKVLRLAKMPVLIVR</sequence>
<dbReference type="Pfam" id="PF00582">
    <property type="entry name" value="Usp"/>
    <property type="match status" value="1"/>
</dbReference>
<dbReference type="STRING" id="1219032.GCA_001515545_01558"/>
<dbReference type="InterPro" id="IPR006015">
    <property type="entry name" value="Universal_stress_UspA"/>
</dbReference>
<dbReference type="PANTHER" id="PTHR46268">
    <property type="entry name" value="STRESS RESPONSE PROTEIN NHAX"/>
    <property type="match status" value="1"/>
</dbReference>
<dbReference type="OrthoDB" id="8797163at2"/>
<dbReference type="InterPro" id="IPR006016">
    <property type="entry name" value="UspA"/>
</dbReference>
<comment type="caution">
    <text evidence="4">The sequence shown here is derived from an EMBL/GenBank/DDBJ whole genome shotgun (WGS) entry which is preliminary data.</text>
</comment>
<dbReference type="AlphaFoldDB" id="A0A2A7UUF6"/>
<dbReference type="Proteomes" id="UP000220246">
    <property type="component" value="Unassembled WGS sequence"/>
</dbReference>
<protein>
    <submittedName>
        <fullName evidence="4">Universal stress protein</fullName>
    </submittedName>
</protein>
<dbReference type="PRINTS" id="PR01438">
    <property type="entry name" value="UNVRSLSTRESS"/>
</dbReference>
<reference evidence="5" key="1">
    <citation type="submission" date="2017-09" db="EMBL/GenBank/DDBJ databases">
        <title>FDA dAtabase for Regulatory Grade micrObial Sequences (FDA-ARGOS): Supporting development and validation of Infectious Disease Dx tests.</title>
        <authorList>
            <person name="Minogue T."/>
            <person name="Wolcott M."/>
            <person name="Wasieloski L."/>
            <person name="Aguilar W."/>
            <person name="Moore D."/>
            <person name="Tallon L."/>
            <person name="Sadzewicz L."/>
            <person name="Ott S."/>
            <person name="Zhao X."/>
            <person name="Nagaraj S."/>
            <person name="Vavikolanu K."/>
            <person name="Aluvathingal J."/>
            <person name="Nadendla S."/>
            <person name="Sichtig H."/>
        </authorList>
    </citation>
    <scope>NUCLEOTIDE SEQUENCE [LARGE SCALE GENOMIC DNA]</scope>
    <source>
        <strain evidence="5">FDAARGOS_394</strain>
    </source>
</reference>
<keyword evidence="5" id="KW-1185">Reference proteome</keyword>
<evidence type="ECO:0000313" key="4">
    <source>
        <dbReference type="EMBL" id="PEH88999.1"/>
    </source>
</evidence>
<dbReference type="EMBL" id="PDEA01000001">
    <property type="protein sequence ID" value="PEH88999.1"/>
    <property type="molecule type" value="Genomic_DNA"/>
</dbReference>
<dbReference type="RefSeq" id="WP_066535270.1">
    <property type="nucleotide sequence ID" value="NZ_DALZQJ010000061.1"/>
</dbReference>
<evidence type="ECO:0000256" key="1">
    <source>
        <dbReference type="ARBA" id="ARBA00008791"/>
    </source>
</evidence>
<feature type="domain" description="UspA" evidence="3">
    <location>
        <begin position="52"/>
        <end position="179"/>
    </location>
</feature>
<feature type="region of interest" description="Disordered" evidence="2">
    <location>
        <begin position="1"/>
        <end position="21"/>
    </location>
</feature>
<gene>
    <name evidence="4" type="ORF">CRM82_10730</name>
</gene>